<dbReference type="PROSITE" id="PS01131">
    <property type="entry name" value="RRNA_A_DIMETH"/>
    <property type="match status" value="1"/>
</dbReference>
<evidence type="ECO:0000313" key="6">
    <source>
        <dbReference type="Proteomes" id="UP001549031"/>
    </source>
</evidence>
<sequence>MADLKAPRLASKDGLNKGRTGTAKMMDFEAARTKMVENQIRTTDVTSHSVLQAFFSVPREEFVSAKLKPLAYIDDDLEIGAGRYLMEASPLAKLLQLAQITKDDLVLEIGCGTGYVSALLSLLSGSVVSVESDEALSGQAIEKLSALGYDNVAVVPGEMEKGCPAEAPFDLIFVNGAIEEVPPALIEQLRDGGRLIAVVGYGNAAQAKRLVKERGFVSESDHFNASVKPLPGFRREKSFVF</sequence>
<dbReference type="GO" id="GO:0004719">
    <property type="term" value="F:protein-L-isoaspartate (D-aspartate) O-methyltransferase activity"/>
    <property type="evidence" value="ECO:0007669"/>
    <property type="project" value="UniProtKB-EC"/>
</dbReference>
<gene>
    <name evidence="5" type="ORF">ABID21_003626</name>
</gene>
<dbReference type="InterPro" id="IPR000682">
    <property type="entry name" value="PCMT"/>
</dbReference>
<evidence type="ECO:0000256" key="2">
    <source>
        <dbReference type="ARBA" id="ARBA00013346"/>
    </source>
</evidence>
<dbReference type="GO" id="GO:0032259">
    <property type="term" value="P:methylation"/>
    <property type="evidence" value="ECO:0007669"/>
    <property type="project" value="UniProtKB-KW"/>
</dbReference>
<dbReference type="PANTHER" id="PTHR11579">
    <property type="entry name" value="PROTEIN-L-ISOASPARTATE O-METHYLTRANSFERASE"/>
    <property type="match status" value="1"/>
</dbReference>
<name>A0ABV2HAC4_9HYPH</name>
<dbReference type="CDD" id="cd02440">
    <property type="entry name" value="AdoMet_MTases"/>
    <property type="match status" value="1"/>
</dbReference>
<comment type="caution">
    <text evidence="5">The sequence shown here is derived from an EMBL/GenBank/DDBJ whole genome shotgun (WGS) entry which is preliminary data.</text>
</comment>
<evidence type="ECO:0000313" key="5">
    <source>
        <dbReference type="EMBL" id="MET3587501.1"/>
    </source>
</evidence>
<accession>A0ABV2HAC4</accession>
<organism evidence="5 6">
    <name type="scientific">Pseudorhizobium tarimense</name>
    <dbReference type="NCBI Taxonomy" id="1079109"/>
    <lineage>
        <taxon>Bacteria</taxon>
        <taxon>Pseudomonadati</taxon>
        <taxon>Pseudomonadota</taxon>
        <taxon>Alphaproteobacteria</taxon>
        <taxon>Hyphomicrobiales</taxon>
        <taxon>Rhizobiaceae</taxon>
        <taxon>Rhizobium/Agrobacterium group</taxon>
        <taxon>Pseudorhizobium</taxon>
    </lineage>
</organism>
<proteinExistence type="inferred from homology"/>
<dbReference type="EMBL" id="JBEPLJ010000014">
    <property type="protein sequence ID" value="MET3587501.1"/>
    <property type="molecule type" value="Genomic_DNA"/>
</dbReference>
<dbReference type="PANTHER" id="PTHR11579:SF18">
    <property type="entry name" value="PROTEIN-L-ISOASPARTATE O-METHYLTRANSFERASE"/>
    <property type="match status" value="1"/>
</dbReference>
<dbReference type="Proteomes" id="UP001549031">
    <property type="component" value="Unassembled WGS sequence"/>
</dbReference>
<keyword evidence="5" id="KW-0489">Methyltransferase</keyword>
<keyword evidence="3" id="KW-0949">S-adenosyl-L-methionine</keyword>
<dbReference type="SUPFAM" id="SSF53335">
    <property type="entry name" value="S-adenosyl-L-methionine-dependent methyltransferases"/>
    <property type="match status" value="1"/>
</dbReference>
<dbReference type="InterPro" id="IPR029063">
    <property type="entry name" value="SAM-dependent_MTases_sf"/>
</dbReference>
<dbReference type="Pfam" id="PF01135">
    <property type="entry name" value="PCMT"/>
    <property type="match status" value="1"/>
</dbReference>
<dbReference type="Gene3D" id="3.40.50.150">
    <property type="entry name" value="Vaccinia Virus protein VP39"/>
    <property type="match status" value="1"/>
</dbReference>
<evidence type="ECO:0000256" key="1">
    <source>
        <dbReference type="ARBA" id="ARBA00005369"/>
    </source>
</evidence>
<keyword evidence="6" id="KW-1185">Reference proteome</keyword>
<evidence type="ECO:0000256" key="4">
    <source>
        <dbReference type="ARBA" id="ARBA00030757"/>
    </source>
</evidence>
<keyword evidence="5" id="KW-0808">Transferase</keyword>
<protein>
    <recommendedName>
        <fullName evidence="2">Protein-L-isoaspartate O-methyltransferase</fullName>
    </recommendedName>
    <alternativeName>
        <fullName evidence="4">Protein L-isoaspartyl methyltransferase</fullName>
    </alternativeName>
</protein>
<comment type="similarity">
    <text evidence="1">Belongs to the methyltransferase superfamily. L-isoaspartyl/D-aspartyl protein methyltransferase family.</text>
</comment>
<dbReference type="InterPro" id="IPR020596">
    <property type="entry name" value="rRNA_Ade_Mease_Trfase_CS"/>
</dbReference>
<evidence type="ECO:0000256" key="3">
    <source>
        <dbReference type="ARBA" id="ARBA00022691"/>
    </source>
</evidence>
<reference evidence="5 6" key="1">
    <citation type="submission" date="2024-06" db="EMBL/GenBank/DDBJ databases">
        <title>Genomic Encyclopedia of Type Strains, Phase IV (KMG-IV): sequencing the most valuable type-strain genomes for metagenomic binning, comparative biology and taxonomic classification.</title>
        <authorList>
            <person name="Goeker M."/>
        </authorList>
    </citation>
    <scope>NUCLEOTIDE SEQUENCE [LARGE SCALE GENOMIC DNA]</scope>
    <source>
        <strain evidence="5 6">DSM 105042</strain>
    </source>
</reference>